<gene>
    <name evidence="2" type="ORF">COV86_01810</name>
</gene>
<dbReference type="Gene3D" id="3.40.50.2000">
    <property type="entry name" value="Glycogen Phosphorylase B"/>
    <property type="match status" value="1"/>
</dbReference>
<reference evidence="2 3" key="1">
    <citation type="submission" date="2017-09" db="EMBL/GenBank/DDBJ databases">
        <title>Depth-based differentiation of microbial function through sediment-hosted aquifers and enrichment of novel symbionts in the deep terrestrial subsurface.</title>
        <authorList>
            <person name="Probst A.J."/>
            <person name="Ladd B."/>
            <person name="Jarett J.K."/>
            <person name="Geller-Mcgrath D.E."/>
            <person name="Sieber C.M."/>
            <person name="Emerson J.B."/>
            <person name="Anantharaman K."/>
            <person name="Thomas B.C."/>
            <person name="Malmstrom R."/>
            <person name="Stieglmeier M."/>
            <person name="Klingl A."/>
            <person name="Woyke T."/>
            <person name="Ryan C.M."/>
            <person name="Banfield J.F."/>
        </authorList>
    </citation>
    <scope>NUCLEOTIDE SEQUENCE [LARGE SCALE GENOMIC DNA]</scope>
    <source>
        <strain evidence="2">CG11_big_fil_rev_8_21_14_0_20_35_14</strain>
    </source>
</reference>
<comment type="caution">
    <text evidence="2">The sequence shown here is derived from an EMBL/GenBank/DDBJ whole genome shotgun (WGS) entry which is preliminary data.</text>
</comment>
<dbReference type="AlphaFoldDB" id="A0A2H0KN32"/>
<dbReference type="GO" id="GO:0016757">
    <property type="term" value="F:glycosyltransferase activity"/>
    <property type="evidence" value="ECO:0007669"/>
    <property type="project" value="InterPro"/>
</dbReference>
<sequence>MKKVYVYDPTASDFQSAVRGVGRYLQILKENFSKEFKFISNIENCLPAGKAGKLKIKNSVFINPFFNFLQPPLTLKRLAQKQIAVIHDVIPLKYPTHFPAGIRGNINIFLNKLALKNYDLIITDSEASKKDIIKILGIKEDKIKVIYPCLPKIFLKTGKWKMGIETGQENRNEKLEKNPTSIIQLPNSFPNQSSNFCLYVGDGTWNKNLVNLAKAIKIINVTCVFVGKVFEPFSEGAKIPFLSQSPGAPPQVYGGVRRAKKTVSSNHPWQREFKQFIEETKNDKRFIFAGFVPDSQLLKLYQQTALNILPSRDEGFGFSFLEAAQFSCPSVLSGIPVLKEISAGSALFADPKNPNDIADKIGEIYFNKEIKNRLGEQAKKRSLFFSPEKFKKEFLSIIQKAKVPFLS</sequence>
<accession>A0A2H0KN32</accession>
<dbReference type="Pfam" id="PF00534">
    <property type="entry name" value="Glycos_transf_1"/>
    <property type="match status" value="1"/>
</dbReference>
<evidence type="ECO:0000313" key="2">
    <source>
        <dbReference type="EMBL" id="PIQ72660.1"/>
    </source>
</evidence>
<dbReference type="PANTHER" id="PTHR46401:SF8">
    <property type="entry name" value="BLL6006 PROTEIN"/>
    <property type="match status" value="1"/>
</dbReference>
<proteinExistence type="predicted"/>
<dbReference type="EMBL" id="PCVL01000021">
    <property type="protein sequence ID" value="PIQ72660.1"/>
    <property type="molecule type" value="Genomic_DNA"/>
</dbReference>
<dbReference type="InterPro" id="IPR001296">
    <property type="entry name" value="Glyco_trans_1"/>
</dbReference>
<name>A0A2H0KN32_9BACT</name>
<dbReference type="PANTHER" id="PTHR46401">
    <property type="entry name" value="GLYCOSYLTRANSFERASE WBBK-RELATED"/>
    <property type="match status" value="1"/>
</dbReference>
<feature type="domain" description="Glycosyl transferase family 1" evidence="1">
    <location>
        <begin position="190"/>
        <end position="381"/>
    </location>
</feature>
<dbReference type="SUPFAM" id="SSF53756">
    <property type="entry name" value="UDP-Glycosyltransferase/glycogen phosphorylase"/>
    <property type="match status" value="1"/>
</dbReference>
<evidence type="ECO:0000313" key="3">
    <source>
        <dbReference type="Proteomes" id="UP000229570"/>
    </source>
</evidence>
<dbReference type="CDD" id="cd03809">
    <property type="entry name" value="GT4_MtfB-like"/>
    <property type="match status" value="1"/>
</dbReference>
<evidence type="ECO:0000259" key="1">
    <source>
        <dbReference type="Pfam" id="PF00534"/>
    </source>
</evidence>
<dbReference type="Proteomes" id="UP000229570">
    <property type="component" value="Unassembled WGS sequence"/>
</dbReference>
<organism evidence="2 3">
    <name type="scientific">Candidatus Roizmanbacteria bacterium CG11_big_fil_rev_8_21_14_0_20_35_14</name>
    <dbReference type="NCBI Taxonomy" id="1974855"/>
    <lineage>
        <taxon>Bacteria</taxon>
        <taxon>Candidatus Roizmaniibacteriota</taxon>
    </lineage>
</organism>
<protein>
    <recommendedName>
        <fullName evidence="1">Glycosyl transferase family 1 domain-containing protein</fullName>
    </recommendedName>
</protein>